<sequence>MNLNKHDFNEVVNRKMTAAEKWDGMERVFGVTDVLPLWVADMDFKAPASVIEAIEKRVEHGVFGYTLQTHDYKLSVAQWMQKRHQWTIDMDWIVFSPGVVPALSFAVQAFTEPGDKVLIQTPVYPPFYQVVTNHGRELVMNPLQLQQDGTYVMDLEALERSLDDGVKLLILCSPHNPVGRVWSVEELEAISRLCAERGVLIVSDEIHADLVFEGKHTPLAMISEQIKNQCIICTSPSKTFNIAGLNTSNIIIPNDEIRKKFQQTVQLYAVGSISALGSVATEAAYNGGEVWLDEALEYIRDNMHYIQQFIAEHIPEIHVTLPEATYLLWLDFRSVNMSSDELAAFLLTQAKLALNQGASFGTEGEGFMRMNVACPRSIIEEAMHRLHSAMQNLRAQR</sequence>
<comment type="caution">
    <text evidence="7">The sequence shown here is derived from an EMBL/GenBank/DDBJ whole genome shotgun (WGS) entry which is preliminary data.</text>
</comment>
<feature type="domain" description="Aminotransferase class I/classII large" evidence="6">
    <location>
        <begin position="33"/>
        <end position="386"/>
    </location>
</feature>
<dbReference type="InterPro" id="IPR004839">
    <property type="entry name" value="Aminotransferase_I/II_large"/>
</dbReference>
<dbReference type="RefSeq" id="WP_036649089.1">
    <property type="nucleotide sequence ID" value="NZ_BAVZ01000007.1"/>
</dbReference>
<dbReference type="InterPro" id="IPR015421">
    <property type="entry name" value="PyrdxlP-dep_Trfase_major"/>
</dbReference>
<accession>W7YLF4</accession>
<comment type="cofactor">
    <cofactor evidence="1">
        <name>pyridoxal 5'-phosphate</name>
        <dbReference type="ChEBI" id="CHEBI:597326"/>
    </cofactor>
</comment>
<evidence type="ECO:0000313" key="7">
    <source>
        <dbReference type="EMBL" id="GAF08563.1"/>
    </source>
</evidence>
<comment type="similarity">
    <text evidence="5">Belongs to the class-II pyridoxal-phosphate-dependent aminotransferase family. MalY/PatB cystathionine beta-lyase subfamily.</text>
</comment>
<dbReference type="GO" id="GO:0030170">
    <property type="term" value="F:pyridoxal phosphate binding"/>
    <property type="evidence" value="ECO:0007669"/>
    <property type="project" value="InterPro"/>
</dbReference>
<evidence type="ECO:0000256" key="5">
    <source>
        <dbReference type="ARBA" id="ARBA00037974"/>
    </source>
</evidence>
<dbReference type="InterPro" id="IPR051798">
    <property type="entry name" value="Class-II_PLP-Dep_Aminotrans"/>
</dbReference>
<protein>
    <recommendedName>
        <fullName evidence="2">cysteine-S-conjugate beta-lyase</fullName>
        <ecNumber evidence="2">4.4.1.13</ecNumber>
    </recommendedName>
</protein>
<dbReference type="AlphaFoldDB" id="W7YLF4"/>
<organism evidence="7 8">
    <name type="scientific">Paenibacillus pini JCM 16418</name>
    <dbReference type="NCBI Taxonomy" id="1236976"/>
    <lineage>
        <taxon>Bacteria</taxon>
        <taxon>Bacillati</taxon>
        <taxon>Bacillota</taxon>
        <taxon>Bacilli</taxon>
        <taxon>Bacillales</taxon>
        <taxon>Paenibacillaceae</taxon>
        <taxon>Paenibacillus</taxon>
    </lineage>
</organism>
<dbReference type="Gene3D" id="3.40.640.10">
    <property type="entry name" value="Type I PLP-dependent aspartate aminotransferase-like (Major domain)"/>
    <property type="match status" value="1"/>
</dbReference>
<dbReference type="InterPro" id="IPR015424">
    <property type="entry name" value="PyrdxlP-dep_Trfase"/>
</dbReference>
<keyword evidence="4 7" id="KW-0456">Lyase</keyword>
<dbReference type="EC" id="4.4.1.13" evidence="2"/>
<dbReference type="InterPro" id="IPR027619">
    <property type="entry name" value="C-S_lyase_PatB-like"/>
</dbReference>
<gene>
    <name evidence="7" type="ORF">JCM16418_2646</name>
</gene>
<keyword evidence="8" id="KW-1185">Reference proteome</keyword>
<keyword evidence="3" id="KW-0663">Pyridoxal phosphate</keyword>
<name>W7YLF4_9BACL</name>
<proteinExistence type="inferred from homology"/>
<evidence type="ECO:0000256" key="2">
    <source>
        <dbReference type="ARBA" id="ARBA00012224"/>
    </source>
</evidence>
<dbReference type="GO" id="GO:0047804">
    <property type="term" value="F:cysteine-S-conjugate beta-lyase activity"/>
    <property type="evidence" value="ECO:0007669"/>
    <property type="project" value="UniProtKB-EC"/>
</dbReference>
<dbReference type="InterPro" id="IPR015422">
    <property type="entry name" value="PyrdxlP-dep_Trfase_small"/>
</dbReference>
<evidence type="ECO:0000313" key="8">
    <source>
        <dbReference type="Proteomes" id="UP000019364"/>
    </source>
</evidence>
<dbReference type="PANTHER" id="PTHR43525:SF1">
    <property type="entry name" value="PROTEIN MALY"/>
    <property type="match status" value="1"/>
</dbReference>
<evidence type="ECO:0000259" key="6">
    <source>
        <dbReference type="Pfam" id="PF00155"/>
    </source>
</evidence>
<reference evidence="7 8" key="1">
    <citation type="journal article" date="2014" name="Genome Announc.">
        <title>Draft Genome Sequence of Paenibacillus pini JCM 16418T, Isolated from the Rhizosphere of Pine Tree.</title>
        <authorList>
            <person name="Yuki M."/>
            <person name="Oshima K."/>
            <person name="Suda W."/>
            <person name="Oshida Y."/>
            <person name="Kitamura K."/>
            <person name="Iida Y."/>
            <person name="Hattori M."/>
            <person name="Ohkuma M."/>
        </authorList>
    </citation>
    <scope>NUCLEOTIDE SEQUENCE [LARGE SCALE GENOMIC DNA]</scope>
    <source>
        <strain evidence="7 8">JCM 16418</strain>
    </source>
</reference>
<evidence type="ECO:0000256" key="1">
    <source>
        <dbReference type="ARBA" id="ARBA00001933"/>
    </source>
</evidence>
<dbReference type="Pfam" id="PF00155">
    <property type="entry name" value="Aminotran_1_2"/>
    <property type="match status" value="1"/>
</dbReference>
<dbReference type="NCBIfam" id="TIGR04350">
    <property type="entry name" value="C_S_lyase_PatB"/>
    <property type="match status" value="1"/>
</dbReference>
<dbReference type="CDD" id="cd00609">
    <property type="entry name" value="AAT_like"/>
    <property type="match status" value="1"/>
</dbReference>
<dbReference type="Proteomes" id="UP000019364">
    <property type="component" value="Unassembled WGS sequence"/>
</dbReference>
<dbReference type="SUPFAM" id="SSF53383">
    <property type="entry name" value="PLP-dependent transferases"/>
    <property type="match status" value="1"/>
</dbReference>
<dbReference type="EMBL" id="BAVZ01000007">
    <property type="protein sequence ID" value="GAF08563.1"/>
    <property type="molecule type" value="Genomic_DNA"/>
</dbReference>
<evidence type="ECO:0000256" key="4">
    <source>
        <dbReference type="ARBA" id="ARBA00023239"/>
    </source>
</evidence>
<evidence type="ECO:0000256" key="3">
    <source>
        <dbReference type="ARBA" id="ARBA00022898"/>
    </source>
</evidence>
<dbReference type="OrthoDB" id="9802872at2"/>
<dbReference type="Gene3D" id="3.90.1150.10">
    <property type="entry name" value="Aspartate Aminotransferase, domain 1"/>
    <property type="match status" value="1"/>
</dbReference>
<dbReference type="PANTHER" id="PTHR43525">
    <property type="entry name" value="PROTEIN MALY"/>
    <property type="match status" value="1"/>
</dbReference>
<dbReference type="eggNOG" id="COG1168">
    <property type="taxonomic scope" value="Bacteria"/>
</dbReference>
<dbReference type="STRING" id="1236976.JCM16418_2646"/>